<dbReference type="PANTHER" id="PTHR47032">
    <property type="entry name" value="UDP-D-XYLOSE:L-FUCOSE ALPHA-1,3-D-XYLOSYLTRANSFERASE-RELATED"/>
    <property type="match status" value="1"/>
</dbReference>
<dbReference type="Proteomes" id="UP000887568">
    <property type="component" value="Unplaced"/>
</dbReference>
<dbReference type="InterPro" id="IPR052636">
    <property type="entry name" value="UDP-D-xylose:L-fucose_XylT"/>
</dbReference>
<dbReference type="InterPro" id="IPR029044">
    <property type="entry name" value="Nucleotide-diphossugar_trans"/>
</dbReference>
<name>A0A914B1U0_PATMI</name>
<dbReference type="OrthoDB" id="2019572at2759"/>
<evidence type="ECO:0000313" key="3">
    <source>
        <dbReference type="EnsemblMetazoa" id="XP_038069878.1"/>
    </source>
</evidence>
<dbReference type="RefSeq" id="XP_038069878.1">
    <property type="nucleotide sequence ID" value="XM_038213950.1"/>
</dbReference>
<evidence type="ECO:0000256" key="1">
    <source>
        <dbReference type="ARBA" id="ARBA00007033"/>
    </source>
</evidence>
<dbReference type="InterPro" id="IPR005069">
    <property type="entry name" value="Nucl-diP-sugar_transferase"/>
</dbReference>
<dbReference type="GeneID" id="119739121"/>
<dbReference type="Pfam" id="PF03407">
    <property type="entry name" value="Nucleotid_trans"/>
    <property type="match status" value="1"/>
</dbReference>
<keyword evidence="4" id="KW-1185">Reference proteome</keyword>
<dbReference type="PANTHER" id="PTHR47032:SF1">
    <property type="entry name" value="UDP-D-XYLOSE:L-FUCOSE ALPHA-1,3-D-XYLOSYLTRANSFERASE-RELATED"/>
    <property type="match status" value="1"/>
</dbReference>
<dbReference type="OMA" id="RPTENTF"/>
<evidence type="ECO:0000259" key="2">
    <source>
        <dbReference type="Pfam" id="PF03407"/>
    </source>
</evidence>
<proteinExistence type="inferred from homology"/>
<comment type="similarity">
    <text evidence="1">Belongs to the glycosyltransferase 77 family.</text>
</comment>
<reference evidence="3" key="1">
    <citation type="submission" date="2022-11" db="UniProtKB">
        <authorList>
            <consortium name="EnsemblMetazoa"/>
        </authorList>
    </citation>
    <scope>IDENTIFICATION</scope>
</reference>
<accession>A0A914B1U0</accession>
<feature type="domain" description="Nucleotide-diphospho-sugar transferase" evidence="2">
    <location>
        <begin position="53"/>
        <end position="176"/>
    </location>
</feature>
<dbReference type="SUPFAM" id="SSF53448">
    <property type="entry name" value="Nucleotide-diphospho-sugar transferases"/>
    <property type="match status" value="1"/>
</dbReference>
<sequence>MAVFTSAKSSTSNNRAAVEKARSMVLTTTNAGFLSMTLNMLESIRRFKTASFPNVTVITEDQQSYDYLAKKTEIYPFLIVQKTNGELTTSQRLLVGRSNYNQFVRRRPRYILQFLESGFEVLFADADTFWVRDPFKDFEGDFDIAAHNEVDPPRKPVFCDGFTYYRPTENTFRLIQIS</sequence>
<organism evidence="3 4">
    <name type="scientific">Patiria miniata</name>
    <name type="common">Bat star</name>
    <name type="synonym">Asterina miniata</name>
    <dbReference type="NCBI Taxonomy" id="46514"/>
    <lineage>
        <taxon>Eukaryota</taxon>
        <taxon>Metazoa</taxon>
        <taxon>Echinodermata</taxon>
        <taxon>Eleutherozoa</taxon>
        <taxon>Asterozoa</taxon>
        <taxon>Asteroidea</taxon>
        <taxon>Valvatacea</taxon>
        <taxon>Valvatida</taxon>
        <taxon>Asterinidae</taxon>
        <taxon>Patiria</taxon>
    </lineage>
</organism>
<dbReference type="GO" id="GO:0016757">
    <property type="term" value="F:glycosyltransferase activity"/>
    <property type="evidence" value="ECO:0007669"/>
    <property type="project" value="TreeGrafter"/>
</dbReference>
<evidence type="ECO:0000313" key="4">
    <source>
        <dbReference type="Proteomes" id="UP000887568"/>
    </source>
</evidence>
<protein>
    <recommendedName>
        <fullName evidence="2">Nucleotide-diphospho-sugar transferase domain-containing protein</fullName>
    </recommendedName>
</protein>
<dbReference type="EnsemblMetazoa" id="XM_038213950.1">
    <property type="protein sequence ID" value="XP_038069878.1"/>
    <property type="gene ID" value="LOC119739121"/>
</dbReference>
<dbReference type="AlphaFoldDB" id="A0A914B1U0"/>
<dbReference type="GO" id="GO:0005794">
    <property type="term" value="C:Golgi apparatus"/>
    <property type="evidence" value="ECO:0007669"/>
    <property type="project" value="TreeGrafter"/>
</dbReference>